<dbReference type="Proteomes" id="UP001054252">
    <property type="component" value="Unassembled WGS sequence"/>
</dbReference>
<dbReference type="EMBL" id="BPVZ01000009">
    <property type="protein sequence ID" value="GKU95992.1"/>
    <property type="molecule type" value="Genomic_DNA"/>
</dbReference>
<feature type="region of interest" description="Disordered" evidence="1">
    <location>
        <begin position="1"/>
        <end position="102"/>
    </location>
</feature>
<dbReference type="AlphaFoldDB" id="A0AAV5I4F0"/>
<evidence type="ECO:0000313" key="2">
    <source>
        <dbReference type="EMBL" id="GKU95992.1"/>
    </source>
</evidence>
<proteinExistence type="predicted"/>
<keyword evidence="3" id="KW-1185">Reference proteome</keyword>
<name>A0AAV5I4F0_9ROSI</name>
<gene>
    <name evidence="2" type="ORF">SLEP1_g9277</name>
</gene>
<comment type="caution">
    <text evidence="2">The sequence shown here is derived from an EMBL/GenBank/DDBJ whole genome shotgun (WGS) entry which is preliminary data.</text>
</comment>
<organism evidence="2 3">
    <name type="scientific">Rubroshorea leprosula</name>
    <dbReference type="NCBI Taxonomy" id="152421"/>
    <lineage>
        <taxon>Eukaryota</taxon>
        <taxon>Viridiplantae</taxon>
        <taxon>Streptophyta</taxon>
        <taxon>Embryophyta</taxon>
        <taxon>Tracheophyta</taxon>
        <taxon>Spermatophyta</taxon>
        <taxon>Magnoliopsida</taxon>
        <taxon>eudicotyledons</taxon>
        <taxon>Gunneridae</taxon>
        <taxon>Pentapetalae</taxon>
        <taxon>rosids</taxon>
        <taxon>malvids</taxon>
        <taxon>Malvales</taxon>
        <taxon>Dipterocarpaceae</taxon>
        <taxon>Rubroshorea</taxon>
    </lineage>
</organism>
<sequence>MVRTFTGGRPPRNEVDEQEDTQLSELGLNDLGPMPRNLFVGGAEQDQLSGTYDDERTPTGYATQLEHFQVPTGTRQRQPRPGNLQQERPQRSAELARTTELEERTRVFEMAMGMHN</sequence>
<accession>A0AAV5I4F0</accession>
<evidence type="ECO:0000313" key="3">
    <source>
        <dbReference type="Proteomes" id="UP001054252"/>
    </source>
</evidence>
<protein>
    <submittedName>
        <fullName evidence="2">Uncharacterized protein</fullName>
    </submittedName>
</protein>
<evidence type="ECO:0000256" key="1">
    <source>
        <dbReference type="SAM" id="MobiDB-lite"/>
    </source>
</evidence>
<reference evidence="2 3" key="1">
    <citation type="journal article" date="2021" name="Commun. Biol.">
        <title>The genome of Shorea leprosula (Dipterocarpaceae) highlights the ecological relevance of drought in aseasonal tropical rainforests.</title>
        <authorList>
            <person name="Ng K.K.S."/>
            <person name="Kobayashi M.J."/>
            <person name="Fawcett J.A."/>
            <person name="Hatakeyama M."/>
            <person name="Paape T."/>
            <person name="Ng C.H."/>
            <person name="Ang C.C."/>
            <person name="Tnah L.H."/>
            <person name="Lee C.T."/>
            <person name="Nishiyama T."/>
            <person name="Sese J."/>
            <person name="O'Brien M.J."/>
            <person name="Copetti D."/>
            <person name="Mohd Noor M.I."/>
            <person name="Ong R.C."/>
            <person name="Putra M."/>
            <person name="Sireger I.Z."/>
            <person name="Indrioko S."/>
            <person name="Kosugi Y."/>
            <person name="Izuno A."/>
            <person name="Isagi Y."/>
            <person name="Lee S.L."/>
            <person name="Shimizu K.K."/>
        </authorList>
    </citation>
    <scope>NUCLEOTIDE SEQUENCE [LARGE SCALE GENOMIC DNA]</scope>
    <source>
        <strain evidence="2">214</strain>
    </source>
</reference>